<sequence>MPPKKKTPKPIKAQDINKSEKNAIRHKYATFRANPQAKAEHWRKLDPLKRVEAEKFWGNLVKNGGTSTPAVQHTTPTVPSSSQDVIDNSGTDDVSTLTDNISKASVDGTEIGDDSTGSSGEMGAKEGDAALETGNGGETAEHGEDAELILIDNLAQSTKDSVAAQTRRSSGVRHEWDEWEYSDRMRELDQATASYPVRTAFQKPTRHVMTNRFEITIDDNALFYEFRIVGIPDGRSKRMNKMFVETAIQESDILNNNRDYFATDNTQILVAWKDLREEFKDAAKSADGYFLANVKDGDYQIAKLYLQFIRVVDTKRLQRYVNSDSEEWQPLKWNANSALTALNIVIANPFGEGVFPQGSNKFFIEAGWEQLNNSPLCTIRGYFFSTRPGLGKILLNVNACTSAFFMPIRLSELMASNSLFGKDYPSILTGLRVFIDYERVEKQKDDGTESTINNDENRIKKISELGLPCNKQKFTWKQRDEEGNVVSQKEIDVERYLREEHQVVLSRPNLAAVNLGSQLKPSWFPPEKLMVMPYQIYRRTVPTDLTSPMLNIACKEPEENRGLIEGEGISNLLLTKNKGERPAHLATVPLKIENSMLIVPADRLQYPKIQYGDNHVHAIKDAEAKWNLANKSFLVTNSSSMSYKFLHSSEVSYGRILEIEEKFAAQLRARNVGLPNFDKHNDVHRIPLTKDITSNGNALRIELRNAKQAGGDLVVLVLRNKDQDIYSTFKYLADKVFGIPTIVMVESSNMRKGAWQATGLDAYVGNIMMKANLKMGGINHSAVSRRKENWLDKTLVLDADVTHPSNGSLPGFPSVAALVGSVESTGGRFIGSMRFQSEGGKEMIEGLYGMLWDQLWDWYKAHPREYPENILYFRDGVADSQYAELKEKELSEIRRCFNDFYEDTEAKKKEALEKELAAEGKPIPKPGTPPPRPEVKITAVVCTKRHHTRCYPMKNSDKQAGNGNNNCKPGLLVDNAITHPFYTDFYLQSHNGQKGTAKAAHYFIIMNEMNMPVSDLQHLIHNLCYTYVRATLGVSDP</sequence>
<reference evidence="3" key="1">
    <citation type="journal article" date="2021" name="Nat. Commun.">
        <title>Genetic determinants of endophytism in the Arabidopsis root mycobiome.</title>
        <authorList>
            <person name="Mesny F."/>
            <person name="Miyauchi S."/>
            <person name="Thiergart T."/>
            <person name="Pickel B."/>
            <person name="Atanasova L."/>
            <person name="Karlsson M."/>
            <person name="Huettel B."/>
            <person name="Barry K.W."/>
            <person name="Haridas S."/>
            <person name="Chen C."/>
            <person name="Bauer D."/>
            <person name="Andreopoulos W."/>
            <person name="Pangilinan J."/>
            <person name="LaButti K."/>
            <person name="Riley R."/>
            <person name="Lipzen A."/>
            <person name="Clum A."/>
            <person name="Drula E."/>
            <person name="Henrissat B."/>
            <person name="Kohler A."/>
            <person name="Grigoriev I.V."/>
            <person name="Martin F.M."/>
            <person name="Hacquard S."/>
        </authorList>
    </citation>
    <scope>NUCLEOTIDE SEQUENCE</scope>
    <source>
        <strain evidence="3">MPI-SDFR-AT-0120</strain>
    </source>
</reference>
<keyword evidence="4" id="KW-1185">Reference proteome</keyword>
<dbReference type="Gene3D" id="2.170.260.10">
    <property type="entry name" value="paz domain"/>
    <property type="match status" value="1"/>
</dbReference>
<feature type="domain" description="Piwi" evidence="2">
    <location>
        <begin position="713"/>
        <end position="1037"/>
    </location>
</feature>
<evidence type="ECO:0000259" key="2">
    <source>
        <dbReference type="PROSITE" id="PS50822"/>
    </source>
</evidence>
<dbReference type="OrthoDB" id="10252740at2759"/>
<evidence type="ECO:0000313" key="3">
    <source>
        <dbReference type="EMBL" id="KAH7092067.1"/>
    </source>
</evidence>
<dbReference type="PROSITE" id="PS50822">
    <property type="entry name" value="PIWI"/>
    <property type="match status" value="1"/>
</dbReference>
<dbReference type="SUPFAM" id="SSF101690">
    <property type="entry name" value="PAZ domain"/>
    <property type="match status" value="1"/>
</dbReference>
<feature type="region of interest" description="Disordered" evidence="1">
    <location>
        <begin position="63"/>
        <end position="139"/>
    </location>
</feature>
<dbReference type="Proteomes" id="UP000813461">
    <property type="component" value="Unassembled WGS sequence"/>
</dbReference>
<dbReference type="Pfam" id="PF02171">
    <property type="entry name" value="Piwi"/>
    <property type="match status" value="2"/>
</dbReference>
<protein>
    <submittedName>
        <fullName evidence="3">Piwi domain-containing protein</fullName>
    </submittedName>
</protein>
<dbReference type="Pfam" id="PF08699">
    <property type="entry name" value="ArgoL1"/>
    <property type="match status" value="1"/>
</dbReference>
<dbReference type="PANTHER" id="PTHR22891">
    <property type="entry name" value="EUKARYOTIC TRANSLATION INITIATION FACTOR 2C"/>
    <property type="match status" value="1"/>
</dbReference>
<evidence type="ECO:0000256" key="1">
    <source>
        <dbReference type="SAM" id="MobiDB-lite"/>
    </source>
</evidence>
<dbReference type="AlphaFoldDB" id="A0A8K0RCX6"/>
<proteinExistence type="predicted"/>
<dbReference type="InterPro" id="IPR012337">
    <property type="entry name" value="RNaseH-like_sf"/>
</dbReference>
<organism evidence="3 4">
    <name type="scientific">Paraphoma chrysanthemicola</name>
    <dbReference type="NCBI Taxonomy" id="798071"/>
    <lineage>
        <taxon>Eukaryota</taxon>
        <taxon>Fungi</taxon>
        <taxon>Dikarya</taxon>
        <taxon>Ascomycota</taxon>
        <taxon>Pezizomycotina</taxon>
        <taxon>Dothideomycetes</taxon>
        <taxon>Pleosporomycetidae</taxon>
        <taxon>Pleosporales</taxon>
        <taxon>Pleosporineae</taxon>
        <taxon>Phaeosphaeriaceae</taxon>
        <taxon>Paraphoma</taxon>
    </lineage>
</organism>
<name>A0A8K0RCX6_9PLEO</name>
<dbReference type="SMART" id="SM01163">
    <property type="entry name" value="DUF1785"/>
    <property type="match status" value="1"/>
</dbReference>
<dbReference type="Gene3D" id="3.30.420.10">
    <property type="entry name" value="Ribonuclease H-like superfamily/Ribonuclease H"/>
    <property type="match status" value="1"/>
</dbReference>
<dbReference type="EMBL" id="JAGMVJ010000003">
    <property type="protein sequence ID" value="KAH7092067.1"/>
    <property type="molecule type" value="Genomic_DNA"/>
</dbReference>
<feature type="compositionally biased region" description="Polar residues" evidence="1">
    <location>
        <begin position="64"/>
        <end position="103"/>
    </location>
</feature>
<evidence type="ECO:0000313" key="4">
    <source>
        <dbReference type="Proteomes" id="UP000813461"/>
    </source>
</evidence>
<feature type="region of interest" description="Disordered" evidence="1">
    <location>
        <begin position="1"/>
        <end position="20"/>
    </location>
</feature>
<dbReference type="InterPro" id="IPR036085">
    <property type="entry name" value="PAZ_dom_sf"/>
</dbReference>
<dbReference type="Gene3D" id="3.40.50.2300">
    <property type="match status" value="1"/>
</dbReference>
<dbReference type="InterPro" id="IPR003165">
    <property type="entry name" value="Piwi"/>
</dbReference>
<comment type="caution">
    <text evidence="3">The sequence shown here is derived from an EMBL/GenBank/DDBJ whole genome shotgun (WGS) entry which is preliminary data.</text>
</comment>
<gene>
    <name evidence="3" type="ORF">FB567DRAFT_613860</name>
</gene>
<accession>A0A8K0RCX6</accession>
<dbReference type="GO" id="GO:0003676">
    <property type="term" value="F:nucleic acid binding"/>
    <property type="evidence" value="ECO:0007669"/>
    <property type="project" value="InterPro"/>
</dbReference>
<dbReference type="InterPro" id="IPR014811">
    <property type="entry name" value="ArgoL1"/>
</dbReference>
<dbReference type="SUPFAM" id="SSF53098">
    <property type="entry name" value="Ribonuclease H-like"/>
    <property type="match status" value="1"/>
</dbReference>
<dbReference type="SMART" id="SM00950">
    <property type="entry name" value="Piwi"/>
    <property type="match status" value="1"/>
</dbReference>
<dbReference type="InterPro" id="IPR036397">
    <property type="entry name" value="RNaseH_sf"/>
</dbReference>